<organism evidence="2 3">
    <name type="scientific">Verticillium longisporum</name>
    <name type="common">Verticillium dahliae var. longisporum</name>
    <dbReference type="NCBI Taxonomy" id="100787"/>
    <lineage>
        <taxon>Eukaryota</taxon>
        <taxon>Fungi</taxon>
        <taxon>Dikarya</taxon>
        <taxon>Ascomycota</taxon>
        <taxon>Pezizomycotina</taxon>
        <taxon>Sordariomycetes</taxon>
        <taxon>Hypocreomycetidae</taxon>
        <taxon>Glomerellales</taxon>
        <taxon>Plectosphaerellaceae</taxon>
        <taxon>Verticillium</taxon>
    </lineage>
</organism>
<proteinExistence type="predicted"/>
<feature type="region of interest" description="Disordered" evidence="1">
    <location>
        <begin position="1"/>
        <end position="57"/>
    </location>
</feature>
<feature type="region of interest" description="Disordered" evidence="1">
    <location>
        <begin position="548"/>
        <end position="650"/>
    </location>
</feature>
<sequence>MSSRPPMMATATSSQCPDQPPAHDPSSLLHTTDVVPPTAPDEQRPPSQADGQLPPNPTEEAAMALRKLLKGKEEEWSAVSRRTGRLTLLELPFDILRLIVNELAVAVGNSHENLEELRVGISAKAAHSDFVQTWDGPGLHQVDHNARWPGESTIGDRRLGGVLGVLVGKIYDIRRKSGSKSRVKSALAPANLEAVAPVPDAAAVVGDDAAPTGPHQEVAVQGDEPSPVSAADEAAEMNLSSPSPVDHVPGTASTAEPGPRTSTAPHREQLQRSNDDQTIRKRLDGKLKLKTLELERVPLSIQVCTKAIDWTVLTSLTILECAQHETLWKVLRKQFQPTPPVTSGHENGSSPKPSPVTRVQYHLNVKKIHTDMASLPLINFIKDTLEPNSLEVFFLQDRRRSVPPAVTISQIFKGAIKRHRSSLRKVLLDSSEYKAPHGNLPESFRWLNWTATTEMLLYMTSGRMVSLRELSMSLQYRDWHTLLQRLIGLPQLRSLHIPKIADHAAGNYDPRELALQIVDIISLRPEIQLCYVGIGKKCFEILENKPLDSSTHGVATTDPTAEAGAPGSGHVVPGQHGSGGDEAADDDEEDASDDDEDASQVDTSEDENEDGPGGGGAGNANDAASVVDVDDSQSEASLGSSDSDADSFREADHVGARPRLRLREILFYDDKVAIFKARHGRL</sequence>
<evidence type="ECO:0000313" key="3">
    <source>
        <dbReference type="Proteomes" id="UP000045706"/>
    </source>
</evidence>
<gene>
    <name evidence="2" type="ORF">BN1723_012714</name>
</gene>
<evidence type="ECO:0000313" key="2">
    <source>
        <dbReference type="EMBL" id="CRK22591.1"/>
    </source>
</evidence>
<accession>A0A0G4LKM9</accession>
<name>A0A0G4LKM9_VERLO</name>
<feature type="compositionally biased region" description="Polar residues" evidence="1">
    <location>
        <begin position="548"/>
        <end position="559"/>
    </location>
</feature>
<reference evidence="3" key="1">
    <citation type="submission" date="2015-05" db="EMBL/GenBank/DDBJ databases">
        <authorList>
            <person name="Fogelqvist Johan"/>
        </authorList>
    </citation>
    <scope>NUCLEOTIDE SEQUENCE [LARGE SCALE GENOMIC DNA]</scope>
</reference>
<dbReference type="AlphaFoldDB" id="A0A0G4LKM9"/>
<feature type="region of interest" description="Disordered" evidence="1">
    <location>
        <begin position="205"/>
        <end position="278"/>
    </location>
</feature>
<dbReference type="EMBL" id="CVQI01013447">
    <property type="protein sequence ID" value="CRK22591.1"/>
    <property type="molecule type" value="Genomic_DNA"/>
</dbReference>
<feature type="compositionally biased region" description="Basic and acidic residues" evidence="1">
    <location>
        <begin position="265"/>
        <end position="278"/>
    </location>
</feature>
<evidence type="ECO:0000256" key="1">
    <source>
        <dbReference type="SAM" id="MobiDB-lite"/>
    </source>
</evidence>
<evidence type="ECO:0008006" key="4">
    <source>
        <dbReference type="Google" id="ProtNLM"/>
    </source>
</evidence>
<protein>
    <recommendedName>
        <fullName evidence="4">F-box domain-containing protein</fullName>
    </recommendedName>
</protein>
<dbReference type="Proteomes" id="UP000045706">
    <property type="component" value="Unassembled WGS sequence"/>
</dbReference>
<feature type="compositionally biased region" description="Acidic residues" evidence="1">
    <location>
        <begin position="582"/>
        <end position="610"/>
    </location>
</feature>